<evidence type="ECO:0000313" key="4">
    <source>
        <dbReference type="Proteomes" id="UP000308199"/>
    </source>
</evidence>
<evidence type="ECO:0000313" key="3">
    <source>
        <dbReference type="EMBL" id="THH05541.1"/>
    </source>
</evidence>
<keyword evidence="2" id="KW-0812">Transmembrane</keyword>
<sequence length="346" mass="37536">MYSSSKGILALMVLGFTAMLIAEIIIIALSTRAEIGAFFLTFTACAVNANPHIEIPMWKCIQTDTWPLSYLYWLPFLAFETLLFALAIVKGAQSLRDHELKITLCGPHALRALEVLIRDSILYFMLYAYLIPSPPYCNRLTGRVCSIFAIYLVNVLAWTIEDGRIGEIPVSLAVAVSTVMAQRLLLNIRANFEQRRAGAAMGMDGASTGADSFQLSTMAFDGRFAETGISTSTAVGSVTGDESKIGREKEPGHAFENEMAKEKDAGTGGVRLRTIWTEGLGARGTSIMSGSTVISPTRKYAGYSGHERYQTDSIFQFESEAGPSSPLSYSYASPVTSLAPGHVPPN</sequence>
<feature type="region of interest" description="Disordered" evidence="1">
    <location>
        <begin position="319"/>
        <end position="346"/>
    </location>
</feature>
<reference evidence="3 4" key="1">
    <citation type="submission" date="2019-02" db="EMBL/GenBank/DDBJ databases">
        <title>Genome sequencing of the rare red list fungi Phellinidium pouzarii.</title>
        <authorList>
            <person name="Buettner E."/>
            <person name="Kellner H."/>
        </authorList>
    </citation>
    <scope>NUCLEOTIDE SEQUENCE [LARGE SCALE GENOMIC DNA]</scope>
    <source>
        <strain evidence="3 4">DSM 108285</strain>
    </source>
</reference>
<feature type="transmembrane region" description="Helical" evidence="2">
    <location>
        <begin position="70"/>
        <end position="89"/>
    </location>
</feature>
<proteinExistence type="predicted"/>
<dbReference type="OrthoDB" id="3349377at2759"/>
<organism evidence="3 4">
    <name type="scientific">Phellinidium pouzarii</name>
    <dbReference type="NCBI Taxonomy" id="167371"/>
    <lineage>
        <taxon>Eukaryota</taxon>
        <taxon>Fungi</taxon>
        <taxon>Dikarya</taxon>
        <taxon>Basidiomycota</taxon>
        <taxon>Agaricomycotina</taxon>
        <taxon>Agaricomycetes</taxon>
        <taxon>Hymenochaetales</taxon>
        <taxon>Hymenochaetaceae</taxon>
        <taxon>Phellinidium</taxon>
    </lineage>
</organism>
<feature type="transmembrane region" description="Helical" evidence="2">
    <location>
        <begin position="35"/>
        <end position="58"/>
    </location>
</feature>
<evidence type="ECO:0000256" key="1">
    <source>
        <dbReference type="SAM" id="MobiDB-lite"/>
    </source>
</evidence>
<keyword evidence="2" id="KW-1133">Transmembrane helix</keyword>
<protein>
    <submittedName>
        <fullName evidence="3">Uncharacterized protein</fullName>
    </submittedName>
</protein>
<comment type="caution">
    <text evidence="3">The sequence shown here is derived from an EMBL/GenBank/DDBJ whole genome shotgun (WGS) entry which is preliminary data.</text>
</comment>
<dbReference type="Proteomes" id="UP000308199">
    <property type="component" value="Unassembled WGS sequence"/>
</dbReference>
<accession>A0A4S4L3V7</accession>
<evidence type="ECO:0000256" key="2">
    <source>
        <dbReference type="SAM" id="Phobius"/>
    </source>
</evidence>
<dbReference type="EMBL" id="SGPK01000254">
    <property type="protein sequence ID" value="THH05541.1"/>
    <property type="molecule type" value="Genomic_DNA"/>
</dbReference>
<feature type="transmembrane region" description="Helical" evidence="2">
    <location>
        <begin position="109"/>
        <end position="130"/>
    </location>
</feature>
<feature type="transmembrane region" description="Helical" evidence="2">
    <location>
        <begin position="142"/>
        <end position="160"/>
    </location>
</feature>
<feature type="transmembrane region" description="Helical" evidence="2">
    <location>
        <begin position="166"/>
        <end position="186"/>
    </location>
</feature>
<feature type="transmembrane region" description="Helical" evidence="2">
    <location>
        <begin position="7"/>
        <end position="29"/>
    </location>
</feature>
<feature type="compositionally biased region" description="Low complexity" evidence="1">
    <location>
        <begin position="323"/>
        <end position="334"/>
    </location>
</feature>
<name>A0A4S4L3V7_9AGAM</name>
<keyword evidence="4" id="KW-1185">Reference proteome</keyword>
<dbReference type="AlphaFoldDB" id="A0A4S4L3V7"/>
<keyword evidence="2" id="KW-0472">Membrane</keyword>
<gene>
    <name evidence="3" type="ORF">EW145_g4725</name>
</gene>